<sequence length="305" mass="33707">MDWSPEREGDGVGLRSSPTYRQRRLGAELRRMRERSGLSSYEMAARLGMKQPQLSHIEAGRTTIGVERLRALASESGVSDAPYIEALIEMEQASGKGWWSAHRDKVPASRMDMAELEAGADAILCYEPTFVPGLLQTREYATAIHRAGYVHTSHEEDELAVAFRVERQQVLTGEQAPRFHAVVNEAALHASLGSPGVMRTQLKRLIELSRLPHVTIQIFPFDGPVPFGTPFTLIEPSVKELSTVLVAHIEQSLYLGDADAIARYNTSFAKMCEMALPPVDATVSPEARSGKDSLGLIQRLLYPLL</sequence>
<dbReference type="SMART" id="SM00530">
    <property type="entry name" value="HTH_XRE"/>
    <property type="match status" value="1"/>
</dbReference>
<dbReference type="Gene3D" id="1.10.260.40">
    <property type="entry name" value="lambda repressor-like DNA-binding domains"/>
    <property type="match status" value="1"/>
</dbReference>
<dbReference type="Pfam" id="PF13560">
    <property type="entry name" value="HTH_31"/>
    <property type="match status" value="1"/>
</dbReference>
<reference evidence="2 3" key="1">
    <citation type="submission" date="2024-11" db="EMBL/GenBank/DDBJ databases">
        <title>The Natural Products Discovery Center: Release of the First 8490 Sequenced Strains for Exploring Actinobacteria Biosynthetic Diversity.</title>
        <authorList>
            <person name="Kalkreuter E."/>
            <person name="Kautsar S.A."/>
            <person name="Yang D."/>
            <person name="Bader C.D."/>
            <person name="Teijaro C.N."/>
            <person name="Fluegel L."/>
            <person name="Davis C.M."/>
            <person name="Simpson J.R."/>
            <person name="Lauterbach L."/>
            <person name="Steele A.D."/>
            <person name="Gui C."/>
            <person name="Meng S."/>
            <person name="Li G."/>
            <person name="Viehrig K."/>
            <person name="Ye F."/>
            <person name="Su P."/>
            <person name="Kiefer A.F."/>
            <person name="Nichols A."/>
            <person name="Cepeda A.J."/>
            <person name="Yan W."/>
            <person name="Fan B."/>
            <person name="Jiang Y."/>
            <person name="Adhikari A."/>
            <person name="Zheng C.-J."/>
            <person name="Schuster L."/>
            <person name="Cowan T.M."/>
            <person name="Smanski M.J."/>
            <person name="Chevrette M.G."/>
            <person name="De Carvalho L.P.S."/>
            <person name="Shen B."/>
        </authorList>
    </citation>
    <scope>NUCLEOTIDE SEQUENCE [LARGE SCALE GENOMIC DNA]</scope>
    <source>
        <strain evidence="2 3">NPDC020863</strain>
    </source>
</reference>
<protein>
    <submittedName>
        <fullName evidence="2">Helix-turn-helix domain-containing protein</fullName>
    </submittedName>
</protein>
<dbReference type="InterPro" id="IPR010982">
    <property type="entry name" value="Lambda_DNA-bd_dom_sf"/>
</dbReference>
<proteinExistence type="predicted"/>
<comment type="caution">
    <text evidence="2">The sequence shown here is derived from an EMBL/GenBank/DDBJ whole genome shotgun (WGS) entry which is preliminary data.</text>
</comment>
<dbReference type="PROSITE" id="PS50943">
    <property type="entry name" value="HTH_CROC1"/>
    <property type="match status" value="1"/>
</dbReference>
<evidence type="ECO:0000313" key="3">
    <source>
        <dbReference type="Proteomes" id="UP001620295"/>
    </source>
</evidence>
<dbReference type="Pfam" id="PF19054">
    <property type="entry name" value="DUF5753"/>
    <property type="match status" value="1"/>
</dbReference>
<keyword evidence="3" id="KW-1185">Reference proteome</keyword>
<name>A0ABW8LJW5_9ACTN</name>
<feature type="domain" description="HTH cro/C1-type" evidence="1">
    <location>
        <begin position="29"/>
        <end position="84"/>
    </location>
</feature>
<evidence type="ECO:0000313" key="2">
    <source>
        <dbReference type="EMBL" id="MFK4265299.1"/>
    </source>
</evidence>
<dbReference type="InterPro" id="IPR043917">
    <property type="entry name" value="DUF5753"/>
</dbReference>
<dbReference type="EMBL" id="JBJDQH010000003">
    <property type="protein sequence ID" value="MFK4265299.1"/>
    <property type="molecule type" value="Genomic_DNA"/>
</dbReference>
<accession>A0ABW8LJW5</accession>
<gene>
    <name evidence="2" type="ORF">ACI2L5_10165</name>
</gene>
<dbReference type="CDD" id="cd00093">
    <property type="entry name" value="HTH_XRE"/>
    <property type="match status" value="1"/>
</dbReference>
<dbReference type="RefSeq" id="WP_404746030.1">
    <property type="nucleotide sequence ID" value="NZ_JBJDQH010000003.1"/>
</dbReference>
<dbReference type="SUPFAM" id="SSF47413">
    <property type="entry name" value="lambda repressor-like DNA-binding domains"/>
    <property type="match status" value="1"/>
</dbReference>
<evidence type="ECO:0000259" key="1">
    <source>
        <dbReference type="PROSITE" id="PS50943"/>
    </source>
</evidence>
<dbReference type="InterPro" id="IPR001387">
    <property type="entry name" value="Cro/C1-type_HTH"/>
</dbReference>
<dbReference type="Proteomes" id="UP001620295">
    <property type="component" value="Unassembled WGS sequence"/>
</dbReference>
<organism evidence="2 3">
    <name type="scientific">Streptomyces milbemycinicus</name>
    <dbReference type="NCBI Taxonomy" id="476552"/>
    <lineage>
        <taxon>Bacteria</taxon>
        <taxon>Bacillati</taxon>
        <taxon>Actinomycetota</taxon>
        <taxon>Actinomycetes</taxon>
        <taxon>Kitasatosporales</taxon>
        <taxon>Streptomycetaceae</taxon>
        <taxon>Streptomyces</taxon>
    </lineage>
</organism>